<dbReference type="PROSITE" id="PS00022">
    <property type="entry name" value="EGF_1"/>
    <property type="match status" value="3"/>
</dbReference>
<keyword evidence="7" id="KW-0106">Calcium</keyword>
<dbReference type="InterPro" id="IPR051830">
    <property type="entry name" value="NOTCH_homolog"/>
</dbReference>
<dbReference type="Proteomes" id="UP000683360">
    <property type="component" value="Unassembled WGS sequence"/>
</dbReference>
<dbReference type="AlphaFoldDB" id="A0A8S3VB66"/>
<dbReference type="OrthoDB" id="6144797at2759"/>
<evidence type="ECO:0000256" key="3">
    <source>
        <dbReference type="ARBA" id="ARBA00022536"/>
    </source>
</evidence>
<evidence type="ECO:0000256" key="7">
    <source>
        <dbReference type="ARBA" id="ARBA00022837"/>
    </source>
</evidence>
<keyword evidence="9 13" id="KW-0472">Membrane</keyword>
<evidence type="ECO:0000256" key="12">
    <source>
        <dbReference type="PROSITE-ProRule" id="PRU00076"/>
    </source>
</evidence>
<dbReference type="EMBL" id="CAJPWZ010003105">
    <property type="protein sequence ID" value="CAG2252097.1"/>
    <property type="molecule type" value="Genomic_DNA"/>
</dbReference>
<evidence type="ECO:0000256" key="4">
    <source>
        <dbReference type="ARBA" id="ARBA00022692"/>
    </source>
</evidence>
<dbReference type="GO" id="GO:0120025">
    <property type="term" value="C:plasma membrane bounded cell projection"/>
    <property type="evidence" value="ECO:0007669"/>
    <property type="project" value="UniProtKB-ARBA"/>
</dbReference>
<dbReference type="SUPFAM" id="SSF56436">
    <property type="entry name" value="C-type lectin-like"/>
    <property type="match status" value="1"/>
</dbReference>
<feature type="domain" description="EGF-like" evidence="14">
    <location>
        <begin position="271"/>
        <end position="306"/>
    </location>
</feature>
<dbReference type="PROSITE" id="PS00615">
    <property type="entry name" value="C_TYPE_LECTIN_1"/>
    <property type="match status" value="1"/>
</dbReference>
<evidence type="ECO:0000256" key="6">
    <source>
        <dbReference type="ARBA" id="ARBA00022737"/>
    </source>
</evidence>
<evidence type="ECO:0000256" key="13">
    <source>
        <dbReference type="SAM" id="Phobius"/>
    </source>
</evidence>
<dbReference type="SUPFAM" id="SSF57196">
    <property type="entry name" value="EGF/Laminin"/>
    <property type="match status" value="4"/>
</dbReference>
<accession>A0A8S3VB66</accession>
<evidence type="ECO:0000256" key="8">
    <source>
        <dbReference type="ARBA" id="ARBA00022989"/>
    </source>
</evidence>
<feature type="domain" description="EGF-like" evidence="14">
    <location>
        <begin position="234"/>
        <end position="270"/>
    </location>
</feature>
<dbReference type="GO" id="GO:0007399">
    <property type="term" value="P:nervous system development"/>
    <property type="evidence" value="ECO:0007669"/>
    <property type="project" value="UniProtKB-ARBA"/>
</dbReference>
<reference evidence="16" key="1">
    <citation type="submission" date="2021-03" db="EMBL/GenBank/DDBJ databases">
        <authorList>
            <person name="Bekaert M."/>
        </authorList>
    </citation>
    <scope>NUCLEOTIDE SEQUENCE</scope>
</reference>
<keyword evidence="17" id="KW-1185">Reference proteome</keyword>
<dbReference type="InterPro" id="IPR001881">
    <property type="entry name" value="EGF-like_Ca-bd_dom"/>
</dbReference>
<dbReference type="PANTHER" id="PTHR24033">
    <property type="entry name" value="EGF-LIKE DOMAIN-CONTAINING PROTEIN"/>
    <property type="match status" value="1"/>
</dbReference>
<dbReference type="InterPro" id="IPR016187">
    <property type="entry name" value="CTDL_fold"/>
</dbReference>
<dbReference type="InterPro" id="IPR000742">
    <property type="entry name" value="EGF"/>
</dbReference>
<gene>
    <name evidence="16" type="ORF">MEDL_63707</name>
</gene>
<keyword evidence="8 13" id="KW-1133">Transmembrane helix</keyword>
<keyword evidence="11" id="KW-0325">Glycoprotein</keyword>
<feature type="disulfide bond" evidence="12">
    <location>
        <begin position="296"/>
        <end position="305"/>
    </location>
</feature>
<feature type="domain" description="EGF-like" evidence="14">
    <location>
        <begin position="162"/>
        <end position="198"/>
    </location>
</feature>
<comment type="subcellular location">
    <subcellularLocation>
        <location evidence="1">Cell membrane</location>
        <topology evidence="1">Single-pass type I membrane protein</topology>
    </subcellularLocation>
</comment>
<evidence type="ECO:0000256" key="10">
    <source>
        <dbReference type="ARBA" id="ARBA00023157"/>
    </source>
</evidence>
<dbReference type="SMART" id="SM00181">
    <property type="entry name" value="EGF"/>
    <property type="match status" value="4"/>
</dbReference>
<feature type="disulfide bond" evidence="12">
    <location>
        <begin position="188"/>
        <end position="197"/>
    </location>
</feature>
<dbReference type="FunFam" id="2.10.25.10:FF:000247">
    <property type="entry name" value="Delta/notch like EGF repeat containing"/>
    <property type="match status" value="1"/>
</dbReference>
<dbReference type="SMART" id="SM00034">
    <property type="entry name" value="CLECT"/>
    <property type="match status" value="1"/>
</dbReference>
<dbReference type="Pfam" id="PF00008">
    <property type="entry name" value="EGF"/>
    <property type="match status" value="4"/>
</dbReference>
<dbReference type="CDD" id="cd00054">
    <property type="entry name" value="EGF_CA"/>
    <property type="match status" value="3"/>
</dbReference>
<dbReference type="SMART" id="SM00179">
    <property type="entry name" value="EGF_CA"/>
    <property type="match status" value="3"/>
</dbReference>
<keyword evidence="3 12" id="KW-0245">EGF-like domain</keyword>
<comment type="caution">
    <text evidence="16">The sequence shown here is derived from an EMBL/GenBank/DDBJ whole genome shotgun (WGS) entry which is preliminary data.</text>
</comment>
<dbReference type="FunFam" id="2.10.25.10:FF:000391">
    <property type="entry name" value="Weary, isoform C"/>
    <property type="match status" value="1"/>
</dbReference>
<keyword evidence="5" id="KW-0732">Signal</keyword>
<dbReference type="GO" id="GO:0007154">
    <property type="term" value="P:cell communication"/>
    <property type="evidence" value="ECO:0007669"/>
    <property type="project" value="UniProtKB-ARBA"/>
</dbReference>
<feature type="disulfide bond" evidence="12">
    <location>
        <begin position="260"/>
        <end position="269"/>
    </location>
</feature>
<feature type="domain" description="C-type lectin" evidence="15">
    <location>
        <begin position="318"/>
        <end position="438"/>
    </location>
</feature>
<evidence type="ECO:0000256" key="2">
    <source>
        <dbReference type="ARBA" id="ARBA00022475"/>
    </source>
</evidence>
<dbReference type="Gene3D" id="3.10.100.10">
    <property type="entry name" value="Mannose-Binding Protein A, subunit A"/>
    <property type="match status" value="1"/>
</dbReference>
<evidence type="ECO:0000259" key="14">
    <source>
        <dbReference type="PROSITE" id="PS50026"/>
    </source>
</evidence>
<sequence length="442" mass="49871">MAKSYSNHYGNTCSPKTISDENQTYEIIDDFVLSNINYDNLQNDQNVDIINRNKTSERIEQSDCKKEHILDNNTGDETQEYYYIEEQHETSCNSDIYESIEVQAVKPTHCASTHLSFKSWRGKRLTCFIFGFLLLGVIVGMTAFMLLKNNSQDPDKQNTQAQVTPCTSSPCLNNGECKVQKDTYQCECPVGFNGTECQETPCSREPCFYNGTCTELGNLPTCACSDGYNGSRCEVTPCHSSPCSNGGECTPTGSSFECSCPTGYFGKQCQGTPCHSSPCLNRGTCKPTGSSFVCSCPIGYSGKQCEIRPQCPYGWKMNENKCYYFSSGSTNWYSAKSNCQRRSSMLAEVTTRSKMRFLRTNAQVNGETFWLGGSDQAYEGLWRWTTSRQGFTVTDWHTRTIHEPNNLDGNEDCLNIHKKLDFEWNDDKCSNHYRFICEKSLI</sequence>
<keyword evidence="4 13" id="KW-0812">Transmembrane</keyword>
<evidence type="ECO:0000259" key="15">
    <source>
        <dbReference type="PROSITE" id="PS50041"/>
    </source>
</evidence>
<keyword evidence="2" id="KW-1003">Cell membrane</keyword>
<keyword evidence="10 12" id="KW-1015">Disulfide bond</keyword>
<evidence type="ECO:0000256" key="5">
    <source>
        <dbReference type="ARBA" id="ARBA00022729"/>
    </source>
</evidence>
<dbReference type="GO" id="GO:0005509">
    <property type="term" value="F:calcium ion binding"/>
    <property type="evidence" value="ECO:0007669"/>
    <property type="project" value="InterPro"/>
</dbReference>
<dbReference type="PROSITE" id="PS50026">
    <property type="entry name" value="EGF_3"/>
    <property type="match status" value="3"/>
</dbReference>
<dbReference type="Gene3D" id="2.10.25.10">
    <property type="entry name" value="Laminin"/>
    <property type="match status" value="4"/>
</dbReference>
<dbReference type="InterPro" id="IPR018378">
    <property type="entry name" value="C-type_lectin_CS"/>
</dbReference>
<dbReference type="InterPro" id="IPR016186">
    <property type="entry name" value="C-type_lectin-like/link_sf"/>
</dbReference>
<comment type="caution">
    <text evidence="12">Lacks conserved residue(s) required for the propagation of feature annotation.</text>
</comment>
<dbReference type="InterPro" id="IPR001304">
    <property type="entry name" value="C-type_lectin-like"/>
</dbReference>
<name>A0A8S3VB66_MYTED</name>
<evidence type="ECO:0000313" key="17">
    <source>
        <dbReference type="Proteomes" id="UP000683360"/>
    </source>
</evidence>
<dbReference type="PANTHER" id="PTHR24033:SF151">
    <property type="entry name" value="NOTCH 2"/>
    <property type="match status" value="1"/>
</dbReference>
<proteinExistence type="predicted"/>
<dbReference type="PROSITE" id="PS50041">
    <property type="entry name" value="C_TYPE_LECTIN_2"/>
    <property type="match status" value="1"/>
</dbReference>
<dbReference type="GO" id="GO:0023052">
    <property type="term" value="P:signaling"/>
    <property type="evidence" value="ECO:0007669"/>
    <property type="project" value="UniProtKB-ARBA"/>
</dbReference>
<feature type="transmembrane region" description="Helical" evidence="13">
    <location>
        <begin position="125"/>
        <end position="147"/>
    </location>
</feature>
<evidence type="ECO:0000256" key="11">
    <source>
        <dbReference type="ARBA" id="ARBA00023180"/>
    </source>
</evidence>
<evidence type="ECO:0000256" key="9">
    <source>
        <dbReference type="ARBA" id="ARBA00023136"/>
    </source>
</evidence>
<dbReference type="Pfam" id="PF00059">
    <property type="entry name" value="Lectin_C"/>
    <property type="match status" value="1"/>
</dbReference>
<dbReference type="GO" id="GO:0005886">
    <property type="term" value="C:plasma membrane"/>
    <property type="evidence" value="ECO:0007669"/>
    <property type="project" value="UniProtKB-SubCell"/>
</dbReference>
<keyword evidence="6" id="KW-0677">Repeat</keyword>
<evidence type="ECO:0000256" key="1">
    <source>
        <dbReference type="ARBA" id="ARBA00004251"/>
    </source>
</evidence>
<protein>
    <submittedName>
        <fullName evidence="16">Uncharacterized protein</fullName>
    </submittedName>
</protein>
<organism evidence="16 17">
    <name type="scientific">Mytilus edulis</name>
    <name type="common">Blue mussel</name>
    <dbReference type="NCBI Taxonomy" id="6550"/>
    <lineage>
        <taxon>Eukaryota</taxon>
        <taxon>Metazoa</taxon>
        <taxon>Spiralia</taxon>
        <taxon>Lophotrochozoa</taxon>
        <taxon>Mollusca</taxon>
        <taxon>Bivalvia</taxon>
        <taxon>Autobranchia</taxon>
        <taxon>Pteriomorphia</taxon>
        <taxon>Mytilida</taxon>
        <taxon>Mytiloidea</taxon>
        <taxon>Mytilidae</taxon>
        <taxon>Mytilinae</taxon>
        <taxon>Mytilus</taxon>
    </lineage>
</organism>
<dbReference type="PROSITE" id="PS01186">
    <property type="entry name" value="EGF_2"/>
    <property type="match status" value="3"/>
</dbReference>
<evidence type="ECO:0000313" key="16">
    <source>
        <dbReference type="EMBL" id="CAG2252097.1"/>
    </source>
</evidence>